<dbReference type="eggNOG" id="ENOG502TFSX">
    <property type="taxonomic scope" value="Eukaryota"/>
</dbReference>
<dbReference type="OMA" id="DINTHEW"/>
<dbReference type="RefSeq" id="XP_001487761.2">
    <property type="nucleotide sequence ID" value="XM_001487711.1"/>
</dbReference>
<sequence length="191" mass="22149">MPTLTYVSVGPHDAFPIRVFVHRRKLLASTKSSVVAVNQRSILHLSRINIIRLSNADLDSLVSNIRHSLMDVLLNSEINHSSSKTTQVTFVLDKTDWKCYVKVPVHIMLQLRFYLNSLTNRDQEYLEQKNIHFSKCDTELLTRETKYLFKQDPDDDNELVSEKKESQYSIGSKRIIIPKGISIYVYSRPPR</sequence>
<keyword evidence="2" id="KW-1185">Reference proteome</keyword>
<dbReference type="GO" id="GO:0000736">
    <property type="term" value="P:double-strand break repair via single-strand annealing, removal of nonhomologous ends"/>
    <property type="evidence" value="ECO:0007669"/>
    <property type="project" value="InterPro"/>
</dbReference>
<dbReference type="AlphaFoldDB" id="A5DCY3"/>
<reference evidence="1 2" key="1">
    <citation type="journal article" date="2009" name="Nature">
        <title>Evolution of pathogenicity and sexual reproduction in eight Candida genomes.</title>
        <authorList>
            <person name="Butler G."/>
            <person name="Rasmussen M.D."/>
            <person name="Lin M.F."/>
            <person name="Santos M.A."/>
            <person name="Sakthikumar S."/>
            <person name="Munro C.A."/>
            <person name="Rheinbay E."/>
            <person name="Grabherr M."/>
            <person name="Forche A."/>
            <person name="Reedy J.L."/>
            <person name="Agrafioti I."/>
            <person name="Arnaud M.B."/>
            <person name="Bates S."/>
            <person name="Brown A.J."/>
            <person name="Brunke S."/>
            <person name="Costanzo M.C."/>
            <person name="Fitzpatrick D.A."/>
            <person name="de Groot P.W."/>
            <person name="Harris D."/>
            <person name="Hoyer L.L."/>
            <person name="Hube B."/>
            <person name="Klis F.M."/>
            <person name="Kodira C."/>
            <person name="Lennard N."/>
            <person name="Logue M.E."/>
            <person name="Martin R."/>
            <person name="Neiman A.M."/>
            <person name="Nikolaou E."/>
            <person name="Quail M.A."/>
            <person name="Quinn J."/>
            <person name="Santos M.C."/>
            <person name="Schmitzberger F.F."/>
            <person name="Sherlock G."/>
            <person name="Shah P."/>
            <person name="Silverstein K.A."/>
            <person name="Skrzypek M.S."/>
            <person name="Soll D."/>
            <person name="Staggs R."/>
            <person name="Stansfield I."/>
            <person name="Stumpf M.P."/>
            <person name="Sudbery P.E."/>
            <person name="Srikantha T."/>
            <person name="Zeng Q."/>
            <person name="Berman J."/>
            <person name="Berriman M."/>
            <person name="Heitman J."/>
            <person name="Gow N.A."/>
            <person name="Lorenz M.C."/>
            <person name="Birren B.W."/>
            <person name="Kellis M."/>
            <person name="Cuomo C.A."/>
        </authorList>
    </citation>
    <scope>NUCLEOTIDE SEQUENCE [LARGE SCALE GENOMIC DNA]</scope>
    <source>
        <strain evidence="2">ATCC 6260 / CBS 566 / DSM 6381 / JCM 1539 / NBRC 10279 / NRRL Y-324</strain>
    </source>
</reference>
<proteinExistence type="predicted"/>
<name>A5DCY3_PICGU</name>
<dbReference type="HOGENOM" id="CLU_1421895_0_0_1"/>
<dbReference type="InterPro" id="IPR021624">
    <property type="entry name" value="Saw1"/>
</dbReference>
<dbReference type="EMBL" id="CH408155">
    <property type="protein sequence ID" value="EDK37040.2"/>
    <property type="molecule type" value="Genomic_DNA"/>
</dbReference>
<dbReference type="Pfam" id="PF11561">
    <property type="entry name" value="Saw1"/>
    <property type="match status" value="1"/>
</dbReference>
<dbReference type="InParanoid" id="A5DCY3"/>
<dbReference type="Proteomes" id="UP000001997">
    <property type="component" value="Unassembled WGS sequence"/>
</dbReference>
<dbReference type="OrthoDB" id="4034365at2759"/>
<evidence type="ECO:0000313" key="2">
    <source>
        <dbReference type="Proteomes" id="UP000001997"/>
    </source>
</evidence>
<dbReference type="GO" id="GO:0070336">
    <property type="term" value="F:flap-structured DNA binding"/>
    <property type="evidence" value="ECO:0007669"/>
    <property type="project" value="InterPro"/>
</dbReference>
<organism evidence="1 2">
    <name type="scientific">Meyerozyma guilliermondii (strain ATCC 6260 / CBS 566 / DSM 6381 / JCM 1539 / NBRC 10279 / NRRL Y-324)</name>
    <name type="common">Yeast</name>
    <name type="synonym">Candida guilliermondii</name>
    <dbReference type="NCBI Taxonomy" id="294746"/>
    <lineage>
        <taxon>Eukaryota</taxon>
        <taxon>Fungi</taxon>
        <taxon>Dikarya</taxon>
        <taxon>Ascomycota</taxon>
        <taxon>Saccharomycotina</taxon>
        <taxon>Pichiomycetes</taxon>
        <taxon>Debaryomycetaceae</taxon>
        <taxon>Meyerozyma</taxon>
    </lineage>
</organism>
<evidence type="ECO:0000313" key="1">
    <source>
        <dbReference type="EMBL" id="EDK37040.2"/>
    </source>
</evidence>
<protein>
    <submittedName>
        <fullName evidence="1">Uncharacterized protein</fullName>
    </submittedName>
</protein>
<gene>
    <name evidence="1" type="ORF">PGUG_01138</name>
</gene>
<dbReference type="GeneID" id="5129487"/>
<accession>A5DCY3</accession>
<dbReference type="KEGG" id="pgu:PGUG_01138"/>